<name>A0A285I2Y4_9GAMM</name>
<evidence type="ECO:0000259" key="1">
    <source>
        <dbReference type="PROSITE" id="PS51186"/>
    </source>
</evidence>
<dbReference type="InterPro" id="IPR051531">
    <property type="entry name" value="N-acetyltransferase"/>
</dbReference>
<dbReference type="SUPFAM" id="SSF55729">
    <property type="entry name" value="Acyl-CoA N-acyltransferases (Nat)"/>
    <property type="match status" value="1"/>
</dbReference>
<dbReference type="OrthoDB" id="5772286at2"/>
<dbReference type="PROSITE" id="PS51186">
    <property type="entry name" value="GNAT"/>
    <property type="match status" value="1"/>
</dbReference>
<evidence type="ECO:0000313" key="3">
    <source>
        <dbReference type="Proteomes" id="UP000219353"/>
    </source>
</evidence>
<reference evidence="3" key="1">
    <citation type="submission" date="2017-09" db="EMBL/GenBank/DDBJ databases">
        <authorList>
            <person name="Varghese N."/>
            <person name="Submissions S."/>
        </authorList>
    </citation>
    <scope>NUCLEOTIDE SEQUENCE [LARGE SCALE GENOMIC DNA]</scope>
    <source>
        <strain evidence="3">CGMCC 1.12461</strain>
    </source>
</reference>
<protein>
    <submittedName>
        <fullName evidence="2">Protein N-acetyltransferase, RimJ/RimL family</fullName>
    </submittedName>
</protein>
<dbReference type="RefSeq" id="WP_097109690.1">
    <property type="nucleotide sequence ID" value="NZ_OBEB01000001.1"/>
</dbReference>
<proteinExistence type="predicted"/>
<dbReference type="GO" id="GO:0016747">
    <property type="term" value="F:acyltransferase activity, transferring groups other than amino-acyl groups"/>
    <property type="evidence" value="ECO:0007669"/>
    <property type="project" value="InterPro"/>
</dbReference>
<feature type="domain" description="N-acetyltransferase" evidence="1">
    <location>
        <begin position="20"/>
        <end position="183"/>
    </location>
</feature>
<dbReference type="InterPro" id="IPR000182">
    <property type="entry name" value="GNAT_dom"/>
</dbReference>
<gene>
    <name evidence="2" type="ORF">SAMN06297280_0411</name>
</gene>
<dbReference type="Gene3D" id="3.40.630.30">
    <property type="match status" value="1"/>
</dbReference>
<keyword evidence="2" id="KW-0808">Transferase</keyword>
<dbReference type="InterPro" id="IPR016181">
    <property type="entry name" value="Acyl_CoA_acyltransferase"/>
</dbReference>
<dbReference type="AlphaFoldDB" id="A0A285I2Y4"/>
<dbReference type="EMBL" id="OBEB01000001">
    <property type="protein sequence ID" value="SNY42227.1"/>
    <property type="molecule type" value="Genomic_DNA"/>
</dbReference>
<keyword evidence="3" id="KW-1185">Reference proteome</keyword>
<dbReference type="Pfam" id="PF13302">
    <property type="entry name" value="Acetyltransf_3"/>
    <property type="match status" value="1"/>
</dbReference>
<organism evidence="2 3">
    <name type="scientific">Arsukibacterium tuosuense</name>
    <dbReference type="NCBI Taxonomy" id="1323745"/>
    <lineage>
        <taxon>Bacteria</taxon>
        <taxon>Pseudomonadati</taxon>
        <taxon>Pseudomonadota</taxon>
        <taxon>Gammaproteobacteria</taxon>
        <taxon>Chromatiales</taxon>
        <taxon>Chromatiaceae</taxon>
        <taxon>Arsukibacterium</taxon>
    </lineage>
</organism>
<sequence>MMINMGNPLNHSCNFETPLLRLRAMAASDQSLYRQLFSSKEIMQWIAEPLTDARLTSSFAAALQHNNGAADELVAGGRLFLVIAERPAEVAVGLMAATFTAANATTSAASVNAEVGIMLLPSAQRKGLAKEALAGLCQRLSQRSVVNNIICNITEGNLAAKKLVSGLGFVYCKQANHYKLEKQ</sequence>
<dbReference type="Proteomes" id="UP000219353">
    <property type="component" value="Unassembled WGS sequence"/>
</dbReference>
<dbReference type="PANTHER" id="PTHR43792">
    <property type="entry name" value="GNAT FAMILY, PUTATIVE (AFU_ORTHOLOGUE AFUA_3G00765)-RELATED-RELATED"/>
    <property type="match status" value="1"/>
</dbReference>
<dbReference type="PANTHER" id="PTHR43792:SF1">
    <property type="entry name" value="N-ACETYLTRANSFERASE DOMAIN-CONTAINING PROTEIN"/>
    <property type="match status" value="1"/>
</dbReference>
<evidence type="ECO:0000313" key="2">
    <source>
        <dbReference type="EMBL" id="SNY42227.1"/>
    </source>
</evidence>
<accession>A0A285I2Y4</accession>